<keyword evidence="1" id="KW-0732">Signal</keyword>
<dbReference type="EMBL" id="JBCLYO010000001">
    <property type="protein sequence ID" value="KAL0097045.1"/>
    <property type="molecule type" value="Genomic_DNA"/>
</dbReference>
<organism evidence="2 3">
    <name type="scientific">Phycomyces blakesleeanus</name>
    <dbReference type="NCBI Taxonomy" id="4837"/>
    <lineage>
        <taxon>Eukaryota</taxon>
        <taxon>Fungi</taxon>
        <taxon>Fungi incertae sedis</taxon>
        <taxon>Mucoromycota</taxon>
        <taxon>Mucoromycotina</taxon>
        <taxon>Mucoromycetes</taxon>
        <taxon>Mucorales</taxon>
        <taxon>Phycomycetaceae</taxon>
        <taxon>Phycomyces</taxon>
    </lineage>
</organism>
<evidence type="ECO:0000313" key="3">
    <source>
        <dbReference type="Proteomes" id="UP001448207"/>
    </source>
</evidence>
<keyword evidence="3" id="KW-1185">Reference proteome</keyword>
<sequence length="117" mass="12655">MSISLVLTLSSVVLAITTTLRVTSATTRAKTKSIMTITTEFPAVTFGAFSKLITDANFGTKTSARVNGKHVKGRQLYKIKDSAKGNTNETTSAFRKELANRGPDWVLVGCVRKSITE</sequence>
<proteinExistence type="predicted"/>
<reference evidence="2 3" key="1">
    <citation type="submission" date="2024-04" db="EMBL/GenBank/DDBJ databases">
        <title>Symmetric and asymmetric DNA N6-adenine methylation regulates different biological responses in Mucorales.</title>
        <authorList>
            <consortium name="Lawrence Berkeley National Laboratory"/>
            <person name="Lax C."/>
            <person name="Mondo S.J."/>
            <person name="Osorio-Concepcion M."/>
            <person name="Muszewska A."/>
            <person name="Corrochano-Luque M."/>
            <person name="Gutierrez G."/>
            <person name="Riley R."/>
            <person name="Lipzen A."/>
            <person name="Guo J."/>
            <person name="Hundley H."/>
            <person name="Amirebrahimi M."/>
            <person name="Ng V."/>
            <person name="Lorenzo-Gutierrez D."/>
            <person name="Binder U."/>
            <person name="Yang J."/>
            <person name="Song Y."/>
            <person name="Canovas D."/>
            <person name="Navarro E."/>
            <person name="Freitag M."/>
            <person name="Gabaldon T."/>
            <person name="Grigoriev I.V."/>
            <person name="Corrochano L.M."/>
            <person name="Nicolas F.E."/>
            <person name="Garre V."/>
        </authorList>
    </citation>
    <scope>NUCLEOTIDE SEQUENCE [LARGE SCALE GENOMIC DNA]</scope>
    <source>
        <strain evidence="2 3">L51</strain>
    </source>
</reference>
<dbReference type="Proteomes" id="UP001448207">
    <property type="component" value="Unassembled WGS sequence"/>
</dbReference>
<evidence type="ECO:0000256" key="1">
    <source>
        <dbReference type="SAM" id="SignalP"/>
    </source>
</evidence>
<protein>
    <submittedName>
        <fullName evidence="2">Uncharacterized protein</fullName>
    </submittedName>
</protein>
<feature type="chain" id="PRO_5045717451" evidence="1">
    <location>
        <begin position="16"/>
        <end position="117"/>
    </location>
</feature>
<comment type="caution">
    <text evidence="2">The sequence shown here is derived from an EMBL/GenBank/DDBJ whole genome shotgun (WGS) entry which is preliminary data.</text>
</comment>
<accession>A0ABR3BHS4</accession>
<gene>
    <name evidence="2" type="ORF">J3Q64DRAFT_1045095</name>
</gene>
<evidence type="ECO:0000313" key="2">
    <source>
        <dbReference type="EMBL" id="KAL0097045.1"/>
    </source>
</evidence>
<name>A0ABR3BHS4_PHYBL</name>
<feature type="signal peptide" evidence="1">
    <location>
        <begin position="1"/>
        <end position="15"/>
    </location>
</feature>